<dbReference type="Proteomes" id="UP000825799">
    <property type="component" value="Chromosome"/>
</dbReference>
<proteinExistence type="predicted"/>
<protein>
    <submittedName>
        <fullName evidence="2">GNAT family N-acetyltransferase</fullName>
    </submittedName>
</protein>
<dbReference type="RefSeq" id="WP_220307505.1">
    <property type="nucleotide sequence ID" value="NZ_CP080590.1"/>
</dbReference>
<dbReference type="EMBL" id="CP080590">
    <property type="protein sequence ID" value="QYO79057.1"/>
    <property type="molecule type" value="Genomic_DNA"/>
</dbReference>
<evidence type="ECO:0000313" key="3">
    <source>
        <dbReference type="Proteomes" id="UP000825799"/>
    </source>
</evidence>
<keyword evidence="3" id="KW-1185">Reference proteome</keyword>
<dbReference type="PROSITE" id="PS51186">
    <property type="entry name" value="GNAT"/>
    <property type="match status" value="1"/>
</dbReference>
<dbReference type="SUPFAM" id="SSF55729">
    <property type="entry name" value="Acyl-CoA N-acyltransferases (Nat)"/>
    <property type="match status" value="1"/>
</dbReference>
<feature type="domain" description="N-acetyltransferase" evidence="1">
    <location>
        <begin position="1"/>
        <end position="160"/>
    </location>
</feature>
<evidence type="ECO:0000259" key="1">
    <source>
        <dbReference type="PROSITE" id="PS51186"/>
    </source>
</evidence>
<accession>A0ABX8WPQ2</accession>
<name>A0ABX8WPQ2_9HYPH</name>
<dbReference type="PANTHER" id="PTHR43138:SF1">
    <property type="entry name" value="N-ACETYLTRANSFERASE ACA1"/>
    <property type="match status" value="1"/>
</dbReference>
<reference evidence="2 3" key="1">
    <citation type="submission" date="2021-08" db="EMBL/GenBank/DDBJ databases">
        <title>Devosia salina sp. nov., isolated from the South China Sea sediment.</title>
        <authorList>
            <person name="Zhou Z."/>
        </authorList>
    </citation>
    <scope>NUCLEOTIDE SEQUENCE [LARGE SCALE GENOMIC DNA]</scope>
    <source>
        <strain evidence="2 3">SCS-3</strain>
    </source>
</reference>
<dbReference type="Pfam" id="PF00583">
    <property type="entry name" value="Acetyltransf_1"/>
    <property type="match status" value="1"/>
</dbReference>
<sequence>MKIRPATEADWPHLWAIIEPIMREGETFALPRDGNEATARAYFASAEKTNFVAEEDGIILGASYVRANQQGGGSHIANCGYMTSPAARGRGIARALCAHSIDYCRQQGFKGIQFNFVVSSNEPAVHLWQRLGFEIVGTLPKAFNHPQRGLVDSYVMFRSL</sequence>
<dbReference type="InterPro" id="IPR000182">
    <property type="entry name" value="GNAT_dom"/>
</dbReference>
<dbReference type="CDD" id="cd04301">
    <property type="entry name" value="NAT_SF"/>
    <property type="match status" value="1"/>
</dbReference>
<organism evidence="2 3">
    <name type="scientific">Devosia salina</name>
    <dbReference type="NCBI Taxonomy" id="2860336"/>
    <lineage>
        <taxon>Bacteria</taxon>
        <taxon>Pseudomonadati</taxon>
        <taxon>Pseudomonadota</taxon>
        <taxon>Alphaproteobacteria</taxon>
        <taxon>Hyphomicrobiales</taxon>
        <taxon>Devosiaceae</taxon>
        <taxon>Devosia</taxon>
    </lineage>
</organism>
<dbReference type="PANTHER" id="PTHR43138">
    <property type="entry name" value="ACETYLTRANSFERASE, GNAT FAMILY"/>
    <property type="match status" value="1"/>
</dbReference>
<dbReference type="InterPro" id="IPR016181">
    <property type="entry name" value="Acyl_CoA_acyltransferase"/>
</dbReference>
<dbReference type="InterPro" id="IPR052742">
    <property type="entry name" value="Mito_N-acetyltransferase"/>
</dbReference>
<dbReference type="Gene3D" id="3.40.630.30">
    <property type="match status" value="1"/>
</dbReference>
<evidence type="ECO:0000313" key="2">
    <source>
        <dbReference type="EMBL" id="QYO79057.1"/>
    </source>
</evidence>
<gene>
    <name evidence="2" type="ORF">K1X15_10675</name>
</gene>